<comment type="caution">
    <text evidence="2">The sequence shown here is derived from an EMBL/GenBank/DDBJ whole genome shotgun (WGS) entry which is preliminary data.</text>
</comment>
<dbReference type="AlphaFoldDB" id="A0A562IEY2"/>
<dbReference type="EMBL" id="VLKE01000001">
    <property type="protein sequence ID" value="TWH69388.1"/>
    <property type="molecule type" value="Genomic_DNA"/>
</dbReference>
<evidence type="ECO:0000313" key="2">
    <source>
        <dbReference type="EMBL" id="TWH69388.1"/>
    </source>
</evidence>
<dbReference type="Proteomes" id="UP000319825">
    <property type="component" value="Unassembled WGS sequence"/>
</dbReference>
<keyword evidence="3" id="KW-1185">Reference proteome</keyword>
<feature type="compositionally biased region" description="Polar residues" evidence="1">
    <location>
        <begin position="159"/>
        <end position="169"/>
    </location>
</feature>
<feature type="region of interest" description="Disordered" evidence="1">
    <location>
        <begin position="375"/>
        <end position="402"/>
    </location>
</feature>
<feature type="region of interest" description="Disordered" evidence="1">
    <location>
        <begin position="1"/>
        <end position="194"/>
    </location>
</feature>
<accession>A0A562IEY2</accession>
<feature type="compositionally biased region" description="Low complexity" evidence="1">
    <location>
        <begin position="258"/>
        <end position="270"/>
    </location>
</feature>
<evidence type="ECO:0000313" key="3">
    <source>
        <dbReference type="Proteomes" id="UP000319825"/>
    </source>
</evidence>
<proteinExistence type="predicted"/>
<protein>
    <submittedName>
        <fullName evidence="2">Uncharacterized protein</fullName>
    </submittedName>
</protein>
<sequence length="546" mass="55569">MGTRYGPHCPNGTVGAKRLTTGTPSAAARWAGPVLPTTSAPARATMPASSVRPVCPPRSRPPAAATRAVSSRSSGPPVTTTRYPAPASSRTIPAATPGGQARADADDPGWTTTYPGRSSPGGGCGTASGRRHSRGWSCAGSAYPAAAARDRARSGSGTPTGTRCRTSSRLPGKSSLMALTRRRPAIRSSSASGSADWWKLVNTTASSAPVAASRSTRRRVRAGSTGPASGSIHSSGHSTISSTPGSRSAAARPRGPHSSTTRSACAATARMPGPVTSTSPAESLRTTSTVPAVRGAAGTTARCRRRISSTAAVRVAAAPGAAATSSPRVTGVGTRMPLAPAASAAVMSRPMSPTTTHRAAVVPNCAAAACTRPGAGFRQPHPASSSCGHTSQASNGPSSSSTRACTRAICAGVKYPRARPDWFVTTASRRPAARSRSSAARAPGRGRTFSGSPLYGTSSISVPSRSSSTASNRTPPERPAPGSTRADLRWSGSIWSRRTGRGFPAPRGVNIIFLPRRRRRAGPAGAAGGRGRASSPLRRYPPPRRS</sequence>
<feature type="compositionally biased region" description="Polar residues" evidence="1">
    <location>
        <begin position="382"/>
        <end position="402"/>
    </location>
</feature>
<feature type="compositionally biased region" description="Low complexity" evidence="1">
    <location>
        <begin position="222"/>
        <end position="246"/>
    </location>
</feature>
<feature type="region of interest" description="Disordered" evidence="1">
    <location>
        <begin position="206"/>
        <end position="287"/>
    </location>
</feature>
<feature type="region of interest" description="Disordered" evidence="1">
    <location>
        <begin position="426"/>
        <end position="546"/>
    </location>
</feature>
<feature type="compositionally biased region" description="Low complexity" evidence="1">
    <location>
        <begin position="427"/>
        <end position="447"/>
    </location>
</feature>
<evidence type="ECO:0000256" key="1">
    <source>
        <dbReference type="SAM" id="MobiDB-lite"/>
    </source>
</evidence>
<feature type="compositionally biased region" description="Low complexity" evidence="1">
    <location>
        <begin position="61"/>
        <end position="74"/>
    </location>
</feature>
<feature type="compositionally biased region" description="Low complexity" evidence="1">
    <location>
        <begin position="458"/>
        <end position="471"/>
    </location>
</feature>
<feature type="compositionally biased region" description="Polar residues" evidence="1">
    <location>
        <begin position="275"/>
        <end position="287"/>
    </location>
</feature>
<name>A0A562IEY2_MICOL</name>
<reference evidence="2 3" key="1">
    <citation type="submission" date="2019-07" db="EMBL/GenBank/DDBJ databases">
        <title>R&amp;d 2014.</title>
        <authorList>
            <person name="Klenk H.-P."/>
        </authorList>
    </citation>
    <scope>NUCLEOTIDE SEQUENCE [LARGE SCALE GENOMIC DNA]</scope>
    <source>
        <strain evidence="2 3">DSM 43868</strain>
    </source>
</reference>
<gene>
    <name evidence="2" type="ORF">JD77_04397</name>
</gene>
<organism evidence="2 3">
    <name type="scientific">Micromonospora olivasterospora</name>
    <dbReference type="NCBI Taxonomy" id="1880"/>
    <lineage>
        <taxon>Bacteria</taxon>
        <taxon>Bacillati</taxon>
        <taxon>Actinomycetota</taxon>
        <taxon>Actinomycetes</taxon>
        <taxon>Micromonosporales</taxon>
        <taxon>Micromonosporaceae</taxon>
        <taxon>Micromonospora</taxon>
    </lineage>
</organism>